<dbReference type="GO" id="GO:0005739">
    <property type="term" value="C:mitochondrion"/>
    <property type="evidence" value="ECO:0007669"/>
    <property type="project" value="TreeGrafter"/>
</dbReference>
<proteinExistence type="inferred from homology"/>
<dbReference type="GO" id="GO:0055088">
    <property type="term" value="P:lipid homeostasis"/>
    <property type="evidence" value="ECO:0007669"/>
    <property type="project" value="TreeGrafter"/>
</dbReference>
<dbReference type="OMA" id="HVITEYI"/>
<dbReference type="GO" id="GO:0006654">
    <property type="term" value="P:phosphatidic acid biosynthetic process"/>
    <property type="evidence" value="ECO:0007669"/>
    <property type="project" value="TreeGrafter"/>
</dbReference>
<dbReference type="GO" id="GO:0052689">
    <property type="term" value="F:carboxylic ester hydrolase activity"/>
    <property type="evidence" value="ECO:0007669"/>
    <property type="project" value="TreeGrafter"/>
</dbReference>
<evidence type="ECO:0000256" key="1">
    <source>
        <dbReference type="ARBA" id="ARBA00038097"/>
    </source>
</evidence>
<dbReference type="PRINTS" id="PR00111">
    <property type="entry name" value="ABHYDROLASE"/>
</dbReference>
<dbReference type="PANTHER" id="PTHR42886">
    <property type="entry name" value="RE40534P-RELATED"/>
    <property type="match status" value="1"/>
</dbReference>
<dbReference type="Pfam" id="PF00561">
    <property type="entry name" value="Abhydrolase_1"/>
    <property type="match status" value="1"/>
</dbReference>
<accession>N6USH0</accession>
<dbReference type="HOGENOM" id="CLU_017361_0_0_1"/>
<dbReference type="SUPFAM" id="SSF53474">
    <property type="entry name" value="alpha/beta-Hydrolases"/>
    <property type="match status" value="1"/>
</dbReference>
<comment type="similarity">
    <text evidence="1">Belongs to the peptidase S33 family. ABHD4/ABHD5 subfamily.</text>
</comment>
<dbReference type="InterPro" id="IPR029058">
    <property type="entry name" value="AB_hydrolase_fold"/>
</dbReference>
<evidence type="ECO:0000313" key="2">
    <source>
        <dbReference type="EMBL" id="ENN81682.1"/>
    </source>
</evidence>
<feature type="non-terminal residue" evidence="2">
    <location>
        <position position="1"/>
    </location>
</feature>
<organism evidence="2">
    <name type="scientific">Dendroctonus ponderosae</name>
    <name type="common">Mountain pine beetle</name>
    <dbReference type="NCBI Taxonomy" id="77166"/>
    <lineage>
        <taxon>Eukaryota</taxon>
        <taxon>Metazoa</taxon>
        <taxon>Ecdysozoa</taxon>
        <taxon>Arthropoda</taxon>
        <taxon>Hexapoda</taxon>
        <taxon>Insecta</taxon>
        <taxon>Pterygota</taxon>
        <taxon>Neoptera</taxon>
        <taxon>Endopterygota</taxon>
        <taxon>Coleoptera</taxon>
        <taxon>Polyphaga</taxon>
        <taxon>Cucujiformia</taxon>
        <taxon>Curculionidae</taxon>
        <taxon>Scolytinae</taxon>
        <taxon>Dendroctonus</taxon>
    </lineage>
</organism>
<name>N6USH0_DENPD</name>
<dbReference type="GO" id="GO:0042171">
    <property type="term" value="F:lysophosphatidic acid acyltransferase activity"/>
    <property type="evidence" value="ECO:0007669"/>
    <property type="project" value="TreeGrafter"/>
</dbReference>
<reference evidence="2" key="1">
    <citation type="journal article" date="2013" name="Genome Biol.">
        <title>Draft genome of the mountain pine beetle, Dendroctonus ponderosae Hopkins, a major forest pest.</title>
        <authorList>
            <person name="Keeling C.I."/>
            <person name="Yuen M.M."/>
            <person name="Liao N.Y."/>
            <person name="Docking T.R."/>
            <person name="Chan S.K."/>
            <person name="Taylor G.A."/>
            <person name="Palmquist D.L."/>
            <person name="Jackman S.D."/>
            <person name="Nguyen A."/>
            <person name="Li M."/>
            <person name="Henderson H."/>
            <person name="Janes J.K."/>
            <person name="Zhao Y."/>
            <person name="Pandoh P."/>
            <person name="Moore R."/>
            <person name="Sperling F.A."/>
            <person name="Huber D.P."/>
            <person name="Birol I."/>
            <person name="Jones S.J."/>
            <person name="Bohlmann J."/>
        </authorList>
    </citation>
    <scope>NUCLEOTIDE SEQUENCE</scope>
</reference>
<dbReference type="AlphaFoldDB" id="N6USH0"/>
<dbReference type="OrthoDB" id="7457040at2759"/>
<dbReference type="InterPro" id="IPR000073">
    <property type="entry name" value="AB_hydrolase_1"/>
</dbReference>
<sequence>MWNTVKLFATVDTERSSHKQRLNYCGVLEVFKENSELIVTNLVGLAIDASQIFRNIIKHYLLQTWFVSIGSTVGKDDKIWTIALNEESDNTPIVMLHGFAAGIGFWCKNFDEIARDRSVYAIDLLVFSYGVSFDVVGFGRSSRPVFSKNHETSEQQWVSTIEEWRKKVNLEKFILLGHSFGGYLATSYAISYPERVRHLILADPWGFGERPENYKSPSVPLYYKLLFYLFYPLVYFNPLASVRAAGPLGPALVHRMRRDIARRYEDQFENSHVITEYIYQCNSQYPSGETAFHSFLKDVGWAKNPMIHRFDLLHEDVPITIMYGEDSWIDPQPGLILHETRGHKSYINIDRASNVERMA</sequence>
<protein>
    <submittedName>
        <fullName evidence="2">Uncharacterized protein</fullName>
    </submittedName>
</protein>
<dbReference type="Gene3D" id="3.40.50.1820">
    <property type="entry name" value="alpha/beta hydrolase"/>
    <property type="match status" value="1"/>
</dbReference>
<gene>
    <name evidence="2" type="ORF">YQE_01934</name>
</gene>
<dbReference type="EMBL" id="KB740073">
    <property type="protein sequence ID" value="ENN81682.1"/>
    <property type="molecule type" value="Genomic_DNA"/>
</dbReference>
<dbReference type="PANTHER" id="PTHR42886:SF29">
    <property type="entry name" value="PUMMELIG, ISOFORM A"/>
    <property type="match status" value="1"/>
</dbReference>
<dbReference type="GO" id="GO:0005811">
    <property type="term" value="C:lipid droplet"/>
    <property type="evidence" value="ECO:0007669"/>
    <property type="project" value="TreeGrafter"/>
</dbReference>